<keyword evidence="4" id="KW-1185">Reference proteome</keyword>
<dbReference type="RefSeq" id="WP_188519115.1">
    <property type="nucleotide sequence ID" value="NZ_BMES01000002.1"/>
</dbReference>
<sequence length="332" mass="35393">MAIDVSEDLDQAGGYAFIDLGRHSDRPFEKISIRRLDAEPRHLGVEDWQPEVAWLEPRSIERRALSTVIRIGPEIVDRIEELVQIEIVAEGDHSLGVVTWPAITPSPGIDGSLSLQGTGKPTPSLVAEGEAPSAESRPAEQEPSEPIVAARPPAVLDNAVQPTAVAPRRRAPLWAAAAIVLVGVAGAAFWFVQQTPHPRPRPEPETPRSPVSAGELTQKLEALLQRAAPPAALMGIGSEALAAGQPAVAFRAFEAADPYANPDAALQLARIYDPRISDDGRRAAAPNAQRAISYYALWKNRSAAHTTELKALCSASASLVAGNDRLAAACRD</sequence>
<reference evidence="3" key="1">
    <citation type="journal article" date="2014" name="Int. J. Syst. Evol. Microbiol.">
        <title>Complete genome sequence of Corynebacterium casei LMG S-19264T (=DSM 44701T), isolated from a smear-ripened cheese.</title>
        <authorList>
            <consortium name="US DOE Joint Genome Institute (JGI-PGF)"/>
            <person name="Walter F."/>
            <person name="Albersmeier A."/>
            <person name="Kalinowski J."/>
            <person name="Ruckert C."/>
        </authorList>
    </citation>
    <scope>NUCLEOTIDE SEQUENCE</scope>
    <source>
        <strain evidence="3">CGMCC 1.12214</strain>
    </source>
</reference>
<keyword evidence="2" id="KW-1133">Transmembrane helix</keyword>
<organism evidence="3 4">
    <name type="scientific">Alsobacter metallidurans</name>
    <dbReference type="NCBI Taxonomy" id="340221"/>
    <lineage>
        <taxon>Bacteria</taxon>
        <taxon>Pseudomonadati</taxon>
        <taxon>Pseudomonadota</taxon>
        <taxon>Alphaproteobacteria</taxon>
        <taxon>Hyphomicrobiales</taxon>
        <taxon>Alsobacteraceae</taxon>
        <taxon>Alsobacter</taxon>
    </lineage>
</organism>
<evidence type="ECO:0000313" key="4">
    <source>
        <dbReference type="Proteomes" id="UP000603912"/>
    </source>
</evidence>
<name>A0A917MJ80_9HYPH</name>
<accession>A0A917MJ80</accession>
<proteinExistence type="predicted"/>
<reference evidence="3" key="2">
    <citation type="submission" date="2020-09" db="EMBL/GenBank/DDBJ databases">
        <authorList>
            <person name="Sun Q."/>
            <person name="Zhou Y."/>
        </authorList>
    </citation>
    <scope>NUCLEOTIDE SEQUENCE</scope>
    <source>
        <strain evidence="3">CGMCC 1.12214</strain>
    </source>
</reference>
<dbReference type="EMBL" id="BMES01000002">
    <property type="protein sequence ID" value="GGH27768.1"/>
    <property type="molecule type" value="Genomic_DNA"/>
</dbReference>
<protein>
    <submittedName>
        <fullName evidence="3">Uncharacterized protein</fullName>
    </submittedName>
</protein>
<dbReference type="AlphaFoldDB" id="A0A917MJ80"/>
<evidence type="ECO:0000256" key="2">
    <source>
        <dbReference type="SAM" id="Phobius"/>
    </source>
</evidence>
<evidence type="ECO:0000313" key="3">
    <source>
        <dbReference type="EMBL" id="GGH27768.1"/>
    </source>
</evidence>
<gene>
    <name evidence="3" type="ORF">GCM10007036_36510</name>
</gene>
<evidence type="ECO:0000256" key="1">
    <source>
        <dbReference type="SAM" id="MobiDB-lite"/>
    </source>
</evidence>
<dbReference type="Proteomes" id="UP000603912">
    <property type="component" value="Unassembled WGS sequence"/>
</dbReference>
<feature type="transmembrane region" description="Helical" evidence="2">
    <location>
        <begin position="171"/>
        <end position="192"/>
    </location>
</feature>
<feature type="region of interest" description="Disordered" evidence="1">
    <location>
        <begin position="109"/>
        <end position="146"/>
    </location>
</feature>
<keyword evidence="2" id="KW-0472">Membrane</keyword>
<comment type="caution">
    <text evidence="3">The sequence shown here is derived from an EMBL/GenBank/DDBJ whole genome shotgun (WGS) entry which is preliminary data.</text>
</comment>
<keyword evidence="2" id="KW-0812">Transmembrane</keyword>